<feature type="domain" description="SusE outer membrane protein" evidence="1">
    <location>
        <begin position="24"/>
        <end position="129"/>
    </location>
</feature>
<dbReference type="Pfam" id="PF14292">
    <property type="entry name" value="SusE"/>
    <property type="match status" value="1"/>
</dbReference>
<evidence type="ECO:0000313" key="2">
    <source>
        <dbReference type="EMBL" id="MBO8452388.1"/>
    </source>
</evidence>
<gene>
    <name evidence="2" type="ORF">IAC06_05840</name>
</gene>
<sequence>MKLYRHLIALGTAAGLMVPGCTPEEGTLIDTGDELTLTASAKEITLLESKEKEEALKLTWTPASNYGLDEEADYTLEITKADSDYEDGYSRTMGKTTFSIIWTVEELNTFLTEQFNVESGTKTAYKARITATIYGRDDLT</sequence>
<proteinExistence type="predicted"/>
<dbReference type="Proteomes" id="UP000823661">
    <property type="component" value="Unassembled WGS sequence"/>
</dbReference>
<dbReference type="InterPro" id="IPR025970">
    <property type="entry name" value="SusE"/>
</dbReference>
<evidence type="ECO:0000259" key="1">
    <source>
        <dbReference type="Pfam" id="PF14292"/>
    </source>
</evidence>
<name>A0A9D9HIK5_9BACT</name>
<organism evidence="2 3">
    <name type="scientific">Candidatus Cryptobacteroides intestinavium</name>
    <dbReference type="NCBI Taxonomy" id="2840766"/>
    <lineage>
        <taxon>Bacteria</taxon>
        <taxon>Pseudomonadati</taxon>
        <taxon>Bacteroidota</taxon>
        <taxon>Bacteroidia</taxon>
        <taxon>Bacteroidales</taxon>
        <taxon>Candidatus Cryptobacteroides</taxon>
    </lineage>
</organism>
<dbReference type="EMBL" id="JADIMI010000057">
    <property type="protein sequence ID" value="MBO8452388.1"/>
    <property type="molecule type" value="Genomic_DNA"/>
</dbReference>
<evidence type="ECO:0000313" key="3">
    <source>
        <dbReference type="Proteomes" id="UP000823661"/>
    </source>
</evidence>
<protein>
    <submittedName>
        <fullName evidence="2">SusE domain-containing protein</fullName>
    </submittedName>
</protein>
<accession>A0A9D9HIK5</accession>
<dbReference type="AlphaFoldDB" id="A0A9D9HIK5"/>
<reference evidence="2" key="1">
    <citation type="submission" date="2020-10" db="EMBL/GenBank/DDBJ databases">
        <authorList>
            <person name="Gilroy R."/>
        </authorList>
    </citation>
    <scope>NUCLEOTIDE SEQUENCE</scope>
    <source>
        <strain evidence="2">B1-20833</strain>
    </source>
</reference>
<reference evidence="2" key="2">
    <citation type="journal article" date="2021" name="PeerJ">
        <title>Extensive microbial diversity within the chicken gut microbiome revealed by metagenomics and culture.</title>
        <authorList>
            <person name="Gilroy R."/>
            <person name="Ravi A."/>
            <person name="Getino M."/>
            <person name="Pursley I."/>
            <person name="Horton D.L."/>
            <person name="Alikhan N.F."/>
            <person name="Baker D."/>
            <person name="Gharbi K."/>
            <person name="Hall N."/>
            <person name="Watson M."/>
            <person name="Adriaenssens E.M."/>
            <person name="Foster-Nyarko E."/>
            <person name="Jarju S."/>
            <person name="Secka A."/>
            <person name="Antonio M."/>
            <person name="Oren A."/>
            <person name="Chaudhuri R.R."/>
            <person name="La Ragione R."/>
            <person name="Hildebrand F."/>
            <person name="Pallen M.J."/>
        </authorList>
    </citation>
    <scope>NUCLEOTIDE SEQUENCE</scope>
    <source>
        <strain evidence="2">B1-20833</strain>
    </source>
</reference>
<comment type="caution">
    <text evidence="2">The sequence shown here is derived from an EMBL/GenBank/DDBJ whole genome shotgun (WGS) entry which is preliminary data.</text>
</comment>